<evidence type="ECO:0000256" key="1">
    <source>
        <dbReference type="SAM" id="MobiDB-lite"/>
    </source>
</evidence>
<evidence type="ECO:0000313" key="4">
    <source>
        <dbReference type="Proteomes" id="UP000234275"/>
    </source>
</evidence>
<keyword evidence="4" id="KW-1185">Reference proteome</keyword>
<proteinExistence type="predicted"/>
<feature type="region of interest" description="Disordered" evidence="1">
    <location>
        <begin position="368"/>
        <end position="401"/>
    </location>
</feature>
<reference evidence="3 4" key="1">
    <citation type="submission" date="2016-12" db="EMBL/GenBank/DDBJ databases">
        <title>The genomes of Aspergillus section Nigri reveals drivers in fungal speciation.</title>
        <authorList>
            <consortium name="DOE Joint Genome Institute"/>
            <person name="Vesth T.C."/>
            <person name="Nybo J."/>
            <person name="Theobald S."/>
            <person name="Brandl J."/>
            <person name="Frisvad J.C."/>
            <person name="Nielsen K.F."/>
            <person name="Lyhne E.K."/>
            <person name="Kogle M.E."/>
            <person name="Kuo A."/>
            <person name="Riley R."/>
            <person name="Clum A."/>
            <person name="Nolan M."/>
            <person name="Lipzen A."/>
            <person name="Salamov A."/>
            <person name="Henrissat B."/>
            <person name="Wiebenga A."/>
            <person name="De Vries R.P."/>
            <person name="Grigoriev I.V."/>
            <person name="Mortensen U.H."/>
            <person name="Andersen M.R."/>
            <person name="Baker S.E."/>
        </authorList>
    </citation>
    <scope>NUCLEOTIDE SEQUENCE [LARGE SCALE GENOMIC DNA]</scope>
    <source>
        <strain evidence="3 4">IBT 23096</strain>
    </source>
</reference>
<dbReference type="RefSeq" id="XP_024705272.1">
    <property type="nucleotide sequence ID" value="XM_024852160.1"/>
</dbReference>
<organism evidence="3 4">
    <name type="scientific">Aspergillus steynii IBT 23096</name>
    <dbReference type="NCBI Taxonomy" id="1392250"/>
    <lineage>
        <taxon>Eukaryota</taxon>
        <taxon>Fungi</taxon>
        <taxon>Dikarya</taxon>
        <taxon>Ascomycota</taxon>
        <taxon>Pezizomycotina</taxon>
        <taxon>Eurotiomycetes</taxon>
        <taxon>Eurotiomycetidae</taxon>
        <taxon>Eurotiales</taxon>
        <taxon>Aspergillaceae</taxon>
        <taxon>Aspergillus</taxon>
        <taxon>Aspergillus subgen. Circumdati</taxon>
    </lineage>
</organism>
<evidence type="ECO:0000313" key="3">
    <source>
        <dbReference type="EMBL" id="PLB49970.1"/>
    </source>
</evidence>
<feature type="compositionally biased region" description="Polar residues" evidence="1">
    <location>
        <begin position="413"/>
        <end position="432"/>
    </location>
</feature>
<dbReference type="Proteomes" id="UP000234275">
    <property type="component" value="Unassembled WGS sequence"/>
</dbReference>
<accession>A0A2I2GAS8</accession>
<dbReference type="OrthoDB" id="6133115at2759"/>
<dbReference type="PANTHER" id="PTHR35391">
    <property type="entry name" value="C2H2-TYPE DOMAIN-CONTAINING PROTEIN-RELATED"/>
    <property type="match status" value="1"/>
</dbReference>
<feature type="region of interest" description="Disordered" evidence="1">
    <location>
        <begin position="413"/>
        <end position="449"/>
    </location>
</feature>
<feature type="domain" description="Oxidoreductase acuF-like C2H2 type zinc-finger" evidence="2">
    <location>
        <begin position="268"/>
        <end position="296"/>
    </location>
</feature>
<comment type="caution">
    <text evidence="3">The sequence shown here is derived from an EMBL/GenBank/DDBJ whole genome shotgun (WGS) entry which is preliminary data.</text>
</comment>
<gene>
    <name evidence="3" type="ORF">P170DRAFT_463296</name>
</gene>
<dbReference type="AlphaFoldDB" id="A0A2I2GAS8"/>
<dbReference type="STRING" id="1392250.A0A2I2GAS8"/>
<dbReference type="GeneID" id="36559858"/>
<evidence type="ECO:0000259" key="2">
    <source>
        <dbReference type="Pfam" id="PF26082"/>
    </source>
</evidence>
<sequence length="492" mass="55279">MTTIAVVTIDCLQRLKCLVLSGNLQMYDSEVRQARWKDELGRLRVWAANIGAHQKGNLSLDNRLRDASHIADQTLRVLLRLQRTLGDLNDITNDPVTPDDFSESDEEYTDTELQMLYKALCDTINNLFQISAAIRRPAHHDRLSGTKSLDTMGFEPFDKQHTVNKYPNADSVIQNRLGLAISHRRAILRYRERHSRKLGQGLNELLDDNSETQSTRLSETVVTELIQSASAKRHDSSSLISQTSYAQTLVQGERGIAIPPPPLELAEGGPVECPYCYRIINDTSEEGWARHVFVDILPYICVFRDCTTPHRLYESRGEWYCHLQREHAIESDPNNSICCHLCSTSVPSGKQFEKHLGRHLEELALFALPRPDPQNGDSRPYDFHTENKLPGDGMDSSEPNGVYCDNHSARDNQSFEVTSQTPEVSDSVNVPASQELPPSGPINEAQSVGGDDAAYTQHNRYQNLEIRWAQILQYATRVYYMPACTGGPAGGT</sequence>
<dbReference type="VEuPathDB" id="FungiDB:P170DRAFT_463296"/>
<dbReference type="InterPro" id="IPR058925">
    <property type="entry name" value="zf-C2H2_AcuF"/>
</dbReference>
<protein>
    <recommendedName>
        <fullName evidence="2">Oxidoreductase acuF-like C2H2 type zinc-finger domain-containing protein</fullName>
    </recommendedName>
</protein>
<dbReference type="PANTHER" id="PTHR35391:SF7">
    <property type="entry name" value="C2H2-TYPE DOMAIN-CONTAINING PROTEIN"/>
    <property type="match status" value="1"/>
</dbReference>
<feature type="compositionally biased region" description="Basic and acidic residues" evidence="1">
    <location>
        <begin position="379"/>
        <end position="389"/>
    </location>
</feature>
<name>A0A2I2GAS8_9EURO</name>
<dbReference type="Pfam" id="PF26082">
    <property type="entry name" value="zf-C2H2_AcuF"/>
    <property type="match status" value="1"/>
</dbReference>
<dbReference type="EMBL" id="MSFO01000003">
    <property type="protein sequence ID" value="PLB49970.1"/>
    <property type="molecule type" value="Genomic_DNA"/>
</dbReference>